<accession>A0A2U2PMT5</accession>
<organism evidence="1 2">
    <name type="scientific">Pararcticibacter amylolyticus</name>
    <dbReference type="NCBI Taxonomy" id="2173175"/>
    <lineage>
        <taxon>Bacteria</taxon>
        <taxon>Pseudomonadati</taxon>
        <taxon>Bacteroidota</taxon>
        <taxon>Sphingobacteriia</taxon>
        <taxon>Sphingobacteriales</taxon>
        <taxon>Sphingobacteriaceae</taxon>
        <taxon>Pararcticibacter</taxon>
    </lineage>
</organism>
<proteinExistence type="predicted"/>
<sequence length="239" mass="28245">MTSLSVNWFIEGSVDFEYKKYLLLAYLQHVNRHFHRTKLYPDLHDLIFHYNNLLKFKEDKSNLQKSFPERLTNADIEAVNLTYEKMVKDDSLMQEIEQIINYSLRKMDPAIKAGKEIYDFVESRLKIETIGVVPLYPFHGYMLLRNGDAKATNVYEFRVTIFEGKDEKYRGINTQFVTNYDRNFIYGTPEAIRKDLIHNRREFPNPAVYHVETDITFPLEQTLLPLAKRSLIKYISSVA</sequence>
<dbReference type="RefSeq" id="WP_109414119.1">
    <property type="nucleotide sequence ID" value="NZ_QEAS01000001.1"/>
</dbReference>
<protein>
    <submittedName>
        <fullName evidence="1">Uncharacterized protein</fullName>
    </submittedName>
</protein>
<name>A0A2U2PMT5_9SPHI</name>
<comment type="caution">
    <text evidence="1">The sequence shown here is derived from an EMBL/GenBank/DDBJ whole genome shotgun (WGS) entry which is preliminary data.</text>
</comment>
<keyword evidence="2" id="KW-1185">Reference proteome</keyword>
<dbReference type="AlphaFoldDB" id="A0A2U2PMT5"/>
<evidence type="ECO:0000313" key="2">
    <source>
        <dbReference type="Proteomes" id="UP000245647"/>
    </source>
</evidence>
<evidence type="ECO:0000313" key="1">
    <source>
        <dbReference type="EMBL" id="PWG82701.1"/>
    </source>
</evidence>
<dbReference type="EMBL" id="QEAS01000001">
    <property type="protein sequence ID" value="PWG82701.1"/>
    <property type="molecule type" value="Genomic_DNA"/>
</dbReference>
<gene>
    <name evidence="1" type="ORF">DDR33_02270</name>
</gene>
<dbReference type="Proteomes" id="UP000245647">
    <property type="component" value="Unassembled WGS sequence"/>
</dbReference>
<reference evidence="1 2" key="1">
    <citation type="submission" date="2018-04" db="EMBL/GenBank/DDBJ databases">
        <title>Pedobacter chongqingensis sp. nov., isolated from a rottenly hemp rope.</title>
        <authorList>
            <person name="Cai Y."/>
        </authorList>
    </citation>
    <scope>NUCLEOTIDE SEQUENCE [LARGE SCALE GENOMIC DNA]</scope>
    <source>
        <strain evidence="1 2">FJ4-8</strain>
    </source>
</reference>
<dbReference type="OrthoDB" id="1523307at2"/>